<feature type="region of interest" description="Disordered" evidence="1">
    <location>
        <begin position="184"/>
        <end position="213"/>
    </location>
</feature>
<sequence length="403" mass="42805">MRFEVVKEEVPTKIEMACLGRGSITGILRRRRYFLSNTEAGRQSVKVTLRVLFLFTCARSFHGLGICGILVCVRGSGTLGSLNIISKGPGGNNNSGNAQGGGNPGGDPHPYWPKVSPDATNSLVEAMNQHEACLQQTGNGHPGEHHLAQTAHHRSLIEHHNRQMNGAPNANDNGEDLVVISRNQSQGQIHQQQGPPPVPPPTPTSQQVIVSSPSSVYADSSLAGATANLINSSTIKTSTTPSSTSAFTPIQSMVCTMASEEGVLFEAASASPSGPSGVGRIATWIVHFRIKALNLVQSAKCLGTTLDTNITVDYTTLGRETDQGLAGCPMLTAEYAEHPVNEGGSEPAFAWRESGKPFRKNHPQFTPTEIRTSISPSTTVELNTTSALANYATEAGSDNIYHT</sequence>
<dbReference type="AlphaFoldDB" id="A0A7R8VBX6"/>
<feature type="compositionally biased region" description="Low complexity" evidence="1">
    <location>
        <begin position="204"/>
        <end position="213"/>
    </location>
</feature>
<proteinExistence type="predicted"/>
<evidence type="ECO:0000313" key="2">
    <source>
        <dbReference type="EMBL" id="CAD7195422.1"/>
    </source>
</evidence>
<dbReference type="EMBL" id="OA564745">
    <property type="protein sequence ID" value="CAD7195422.1"/>
    <property type="molecule type" value="Genomic_DNA"/>
</dbReference>
<feature type="compositionally biased region" description="Pro residues" evidence="1">
    <location>
        <begin position="194"/>
        <end position="203"/>
    </location>
</feature>
<feature type="compositionally biased region" description="Gly residues" evidence="1">
    <location>
        <begin position="90"/>
        <end position="105"/>
    </location>
</feature>
<organism evidence="2">
    <name type="scientific">Timema douglasi</name>
    <name type="common">Walking stick</name>
    <dbReference type="NCBI Taxonomy" id="61478"/>
    <lineage>
        <taxon>Eukaryota</taxon>
        <taxon>Metazoa</taxon>
        <taxon>Ecdysozoa</taxon>
        <taxon>Arthropoda</taxon>
        <taxon>Hexapoda</taxon>
        <taxon>Insecta</taxon>
        <taxon>Pterygota</taxon>
        <taxon>Neoptera</taxon>
        <taxon>Polyneoptera</taxon>
        <taxon>Phasmatodea</taxon>
        <taxon>Timematodea</taxon>
        <taxon>Timematoidea</taxon>
        <taxon>Timematidae</taxon>
        <taxon>Timema</taxon>
    </lineage>
</organism>
<accession>A0A7R8VBX6</accession>
<protein>
    <submittedName>
        <fullName evidence="2">Uncharacterized protein</fullName>
    </submittedName>
</protein>
<reference evidence="2" key="1">
    <citation type="submission" date="2020-11" db="EMBL/GenBank/DDBJ databases">
        <authorList>
            <person name="Tran Van P."/>
        </authorList>
    </citation>
    <scope>NUCLEOTIDE SEQUENCE</scope>
</reference>
<evidence type="ECO:0000256" key="1">
    <source>
        <dbReference type="SAM" id="MobiDB-lite"/>
    </source>
</evidence>
<gene>
    <name evidence="2" type="ORF">TDIB3V08_LOCUS1806</name>
</gene>
<feature type="region of interest" description="Disordered" evidence="1">
    <location>
        <begin position="90"/>
        <end position="111"/>
    </location>
</feature>
<name>A0A7R8VBX6_TIMDO</name>
<feature type="compositionally biased region" description="Low complexity" evidence="1">
    <location>
        <begin position="184"/>
        <end position="193"/>
    </location>
</feature>